<evidence type="ECO:0000313" key="5">
    <source>
        <dbReference type="Proteomes" id="UP000051922"/>
    </source>
</evidence>
<dbReference type="Proteomes" id="UP000051922">
    <property type="component" value="Unassembled WGS sequence"/>
</dbReference>
<dbReference type="GO" id="GO:0016757">
    <property type="term" value="F:glycosyltransferase activity"/>
    <property type="evidence" value="ECO:0007669"/>
    <property type="project" value="UniProtKB-KW"/>
</dbReference>
<evidence type="ECO:0000256" key="2">
    <source>
        <dbReference type="ARBA" id="ARBA00022679"/>
    </source>
</evidence>
<dbReference type="PATRIC" id="fig|1423783.4.peg.84"/>
<feature type="domain" description="Glycosyl transferase family 1" evidence="3">
    <location>
        <begin position="336"/>
        <end position="493"/>
    </location>
</feature>
<dbReference type="OrthoDB" id="570545at2"/>
<organism evidence="4 5">
    <name type="scientific">Lacticaseibacillus pantheris DSM 15945 = JCM 12539 = NBRC 106106</name>
    <dbReference type="NCBI Taxonomy" id="1423783"/>
    <lineage>
        <taxon>Bacteria</taxon>
        <taxon>Bacillati</taxon>
        <taxon>Bacillota</taxon>
        <taxon>Bacilli</taxon>
        <taxon>Lactobacillales</taxon>
        <taxon>Lactobacillaceae</taxon>
        <taxon>Lacticaseibacillus</taxon>
    </lineage>
</organism>
<comment type="caution">
    <text evidence="4">The sequence shown here is derived from an EMBL/GenBank/DDBJ whole genome shotgun (WGS) entry which is preliminary data.</text>
</comment>
<keyword evidence="5" id="KW-1185">Reference proteome</keyword>
<reference evidence="4 5" key="1">
    <citation type="journal article" date="2015" name="Genome Announc.">
        <title>Expanding the biotechnology potential of lactobacilli through comparative genomics of 213 strains and associated genera.</title>
        <authorList>
            <person name="Sun Z."/>
            <person name="Harris H.M."/>
            <person name="McCann A."/>
            <person name="Guo C."/>
            <person name="Argimon S."/>
            <person name="Zhang W."/>
            <person name="Yang X."/>
            <person name="Jeffery I.B."/>
            <person name="Cooney J.C."/>
            <person name="Kagawa T.F."/>
            <person name="Liu W."/>
            <person name="Song Y."/>
            <person name="Salvetti E."/>
            <person name="Wrobel A."/>
            <person name="Rasinkangas P."/>
            <person name="Parkhill J."/>
            <person name="Rea M.C."/>
            <person name="O'Sullivan O."/>
            <person name="Ritari J."/>
            <person name="Douillard F.P."/>
            <person name="Paul Ross R."/>
            <person name="Yang R."/>
            <person name="Briner A.E."/>
            <person name="Felis G.E."/>
            <person name="de Vos W.M."/>
            <person name="Barrangou R."/>
            <person name="Klaenhammer T.R."/>
            <person name="Caufield P.W."/>
            <person name="Cui Y."/>
            <person name="Zhang H."/>
            <person name="O'Toole P.W."/>
        </authorList>
    </citation>
    <scope>NUCLEOTIDE SEQUENCE [LARGE SCALE GENOMIC DNA]</scope>
    <source>
        <strain evidence="4 5">DSM 15945</strain>
    </source>
</reference>
<protein>
    <submittedName>
        <fullName evidence="4">Poly(Glycerol-phosphate) alpha-glucosyltransferase</fullName>
    </submittedName>
</protein>
<dbReference type="AlphaFoldDB" id="A0A0R1U0R1"/>
<gene>
    <name evidence="4" type="ORF">FC50_GL000076</name>
</gene>
<name>A0A0R1U0R1_9LACO</name>
<evidence type="ECO:0000259" key="3">
    <source>
        <dbReference type="Pfam" id="PF00534"/>
    </source>
</evidence>
<dbReference type="PANTHER" id="PTHR12526:SF629">
    <property type="entry name" value="TEICHURONIC ACID BIOSYNTHESIS GLYCOSYLTRANSFERASE TUAH-RELATED"/>
    <property type="match status" value="1"/>
</dbReference>
<dbReference type="InterPro" id="IPR001296">
    <property type="entry name" value="Glyco_trans_1"/>
</dbReference>
<proteinExistence type="predicted"/>
<dbReference type="EMBL" id="AZFJ01000036">
    <property type="protein sequence ID" value="KRL86886.1"/>
    <property type="molecule type" value="Genomic_DNA"/>
</dbReference>
<dbReference type="Gene3D" id="3.40.50.2000">
    <property type="entry name" value="Glycogen Phosphorylase B"/>
    <property type="match status" value="3"/>
</dbReference>
<dbReference type="PANTHER" id="PTHR12526">
    <property type="entry name" value="GLYCOSYLTRANSFERASE"/>
    <property type="match status" value="1"/>
</dbReference>
<sequence>MYYFLDDNFNQFASGIEHAVLKRQQLFKANREHAKIVSINYSTRIVNQRRYWNIDSDEFINMYDYFAESGELPESRVTVEDLGFRPPLYRLEEHGAQVGVFIEQKRVADIHLFTDDLGGVDRVDFFDDNALRIRTDYYDTRGYRSMSQYFAHADNQVVFWVVVEQFYTVDGRVFLENHYVQDVNGSGRRNGMQLTLKNRPPIYLQNVEQLFRRFFEMIASETQEPVAFIADRQDDIAHAMIFARVHAAKILYVHSLHYSPYTDPVHGGLTFKELAQTDQLSRLDLIITSTRRQATDLQARLHTQIPVVGVPVGIVPATLLAQTPIPIDAPGRIRGKVVVVARLYWEKNVSDAIRAFAIAHEQLDWLTMDIYGYGDDRDQHQEQKQLHQLVADMDLDDVVTFKGHTNNMNAVYDGAQLSLLTSKLEGFALALLEAESHGVPVVSYDINYGPAEIVEDGRSGFLVPPDDFKQMAARMIQLLSNPQRLAEFSRGAYAASTKFSAGNVWRQWQGKVLPVAGKGADQ</sequence>
<keyword evidence="2 4" id="KW-0808">Transferase</keyword>
<accession>A0A0R1U0R1</accession>
<evidence type="ECO:0000256" key="1">
    <source>
        <dbReference type="ARBA" id="ARBA00022676"/>
    </source>
</evidence>
<evidence type="ECO:0000313" key="4">
    <source>
        <dbReference type="EMBL" id="KRL86886.1"/>
    </source>
</evidence>
<keyword evidence="1" id="KW-0328">Glycosyltransferase</keyword>
<dbReference type="STRING" id="1423783.FC50_GL000076"/>
<dbReference type="RefSeq" id="WP_054651794.1">
    <property type="nucleotide sequence ID" value="NZ_AZFJ01000036.1"/>
</dbReference>
<dbReference type="Pfam" id="PF00534">
    <property type="entry name" value="Glycos_transf_1"/>
    <property type="match status" value="1"/>
</dbReference>
<dbReference type="SUPFAM" id="SSF53756">
    <property type="entry name" value="UDP-Glycosyltransferase/glycogen phosphorylase"/>
    <property type="match status" value="1"/>
</dbReference>